<evidence type="ECO:0000313" key="3">
    <source>
        <dbReference type="Proteomes" id="UP001303222"/>
    </source>
</evidence>
<keyword evidence="3" id="KW-1185">Reference proteome</keyword>
<feature type="region of interest" description="Disordered" evidence="1">
    <location>
        <begin position="1"/>
        <end position="34"/>
    </location>
</feature>
<name>A0AAN6SJC7_9PEZI</name>
<feature type="non-terminal residue" evidence="2">
    <location>
        <position position="1"/>
    </location>
</feature>
<dbReference type="Proteomes" id="UP001303222">
    <property type="component" value="Unassembled WGS sequence"/>
</dbReference>
<reference evidence="2" key="1">
    <citation type="journal article" date="2023" name="Mol. Phylogenet. Evol.">
        <title>Genome-scale phylogeny and comparative genomics of the fungal order Sordariales.</title>
        <authorList>
            <person name="Hensen N."/>
            <person name="Bonometti L."/>
            <person name="Westerberg I."/>
            <person name="Brannstrom I.O."/>
            <person name="Guillou S."/>
            <person name="Cros-Aarteil S."/>
            <person name="Calhoun S."/>
            <person name="Haridas S."/>
            <person name="Kuo A."/>
            <person name="Mondo S."/>
            <person name="Pangilinan J."/>
            <person name="Riley R."/>
            <person name="LaButti K."/>
            <person name="Andreopoulos B."/>
            <person name="Lipzen A."/>
            <person name="Chen C."/>
            <person name="Yan M."/>
            <person name="Daum C."/>
            <person name="Ng V."/>
            <person name="Clum A."/>
            <person name="Steindorff A."/>
            <person name="Ohm R.A."/>
            <person name="Martin F."/>
            <person name="Silar P."/>
            <person name="Natvig D.O."/>
            <person name="Lalanne C."/>
            <person name="Gautier V."/>
            <person name="Ament-Velasquez S.L."/>
            <person name="Kruys A."/>
            <person name="Hutchinson M.I."/>
            <person name="Powell A.J."/>
            <person name="Barry K."/>
            <person name="Miller A.N."/>
            <person name="Grigoriev I.V."/>
            <person name="Debuchy R."/>
            <person name="Gladieux P."/>
            <person name="Hiltunen Thoren M."/>
            <person name="Johannesson H."/>
        </authorList>
    </citation>
    <scope>NUCLEOTIDE SEQUENCE</scope>
    <source>
        <strain evidence="2">CBS 626.80</strain>
    </source>
</reference>
<protein>
    <submittedName>
        <fullName evidence="2">Uncharacterized protein</fullName>
    </submittedName>
</protein>
<proteinExistence type="predicted"/>
<organism evidence="2 3">
    <name type="scientific">Pseudoneurospora amorphoporcata</name>
    <dbReference type="NCBI Taxonomy" id="241081"/>
    <lineage>
        <taxon>Eukaryota</taxon>
        <taxon>Fungi</taxon>
        <taxon>Dikarya</taxon>
        <taxon>Ascomycota</taxon>
        <taxon>Pezizomycotina</taxon>
        <taxon>Sordariomycetes</taxon>
        <taxon>Sordariomycetidae</taxon>
        <taxon>Sordariales</taxon>
        <taxon>Sordariaceae</taxon>
        <taxon>Pseudoneurospora</taxon>
    </lineage>
</organism>
<sequence>VVIPWTSGQGDRQTDDKLDRQKQSARSLSNARAQVCQVADTENDAVNRRNPMAMVLHKEGHRCWSVNDKKCLGWDALRSM</sequence>
<reference evidence="2" key="2">
    <citation type="submission" date="2023-06" db="EMBL/GenBank/DDBJ databases">
        <authorList>
            <consortium name="Lawrence Berkeley National Laboratory"/>
            <person name="Mondo S.J."/>
            <person name="Hensen N."/>
            <person name="Bonometti L."/>
            <person name="Westerberg I."/>
            <person name="Brannstrom I.O."/>
            <person name="Guillou S."/>
            <person name="Cros-Aarteil S."/>
            <person name="Calhoun S."/>
            <person name="Haridas S."/>
            <person name="Kuo A."/>
            <person name="Pangilinan J."/>
            <person name="Riley R."/>
            <person name="Labutti K."/>
            <person name="Andreopoulos B."/>
            <person name="Lipzen A."/>
            <person name="Chen C."/>
            <person name="Yanf M."/>
            <person name="Daum C."/>
            <person name="Ng V."/>
            <person name="Clum A."/>
            <person name="Steindorff A."/>
            <person name="Ohm R."/>
            <person name="Martin F."/>
            <person name="Silar P."/>
            <person name="Natvig D."/>
            <person name="Lalanne C."/>
            <person name="Gautier V."/>
            <person name="Ament-Velasquez S.L."/>
            <person name="Kruys A."/>
            <person name="Hutchinson M.I."/>
            <person name="Powell A.J."/>
            <person name="Barry K."/>
            <person name="Miller A.N."/>
            <person name="Grigoriev I.V."/>
            <person name="Debuchy R."/>
            <person name="Gladieux P."/>
            <person name="Thoren M.H."/>
            <person name="Johannesson H."/>
        </authorList>
    </citation>
    <scope>NUCLEOTIDE SEQUENCE</scope>
    <source>
        <strain evidence="2">CBS 626.80</strain>
    </source>
</reference>
<dbReference type="EMBL" id="MU859075">
    <property type="protein sequence ID" value="KAK3955534.1"/>
    <property type="molecule type" value="Genomic_DNA"/>
</dbReference>
<accession>A0AAN6SJC7</accession>
<gene>
    <name evidence="2" type="ORF">QBC32DRAFT_205100</name>
</gene>
<feature type="compositionally biased region" description="Polar residues" evidence="1">
    <location>
        <begin position="1"/>
        <end position="11"/>
    </location>
</feature>
<dbReference type="AlphaFoldDB" id="A0AAN6SJC7"/>
<evidence type="ECO:0000256" key="1">
    <source>
        <dbReference type="SAM" id="MobiDB-lite"/>
    </source>
</evidence>
<comment type="caution">
    <text evidence="2">The sequence shown here is derived from an EMBL/GenBank/DDBJ whole genome shotgun (WGS) entry which is preliminary data.</text>
</comment>
<evidence type="ECO:0000313" key="2">
    <source>
        <dbReference type="EMBL" id="KAK3955534.1"/>
    </source>
</evidence>
<feature type="compositionally biased region" description="Basic and acidic residues" evidence="1">
    <location>
        <begin position="12"/>
        <end position="22"/>
    </location>
</feature>